<dbReference type="GO" id="GO:0003755">
    <property type="term" value="F:peptidyl-prolyl cis-trans isomerase activity"/>
    <property type="evidence" value="ECO:0007669"/>
    <property type="project" value="UniProtKB-UniRule"/>
</dbReference>
<dbReference type="eggNOG" id="COG0545">
    <property type="taxonomic scope" value="Bacteria"/>
</dbReference>
<feature type="chain" id="PRO_5010561723" description="Peptidyl-prolyl cis-trans isomerase" evidence="5">
    <location>
        <begin position="23"/>
        <end position="212"/>
    </location>
</feature>
<dbReference type="Gene3D" id="3.10.50.40">
    <property type="match status" value="1"/>
</dbReference>
<dbReference type="PROSITE" id="PS51257">
    <property type="entry name" value="PROKAR_LIPOPROTEIN"/>
    <property type="match status" value="1"/>
</dbReference>
<dbReference type="AlphaFoldDB" id="A0A1T4M0S3"/>
<dbReference type="SUPFAM" id="SSF54534">
    <property type="entry name" value="FKBP-like"/>
    <property type="match status" value="1"/>
</dbReference>
<feature type="domain" description="PPIase FKBP-type" evidence="6">
    <location>
        <begin position="95"/>
        <end position="193"/>
    </location>
</feature>
<name>A0A1T4M0S3_9BACT</name>
<dbReference type="STRING" id="28136.SAMN02745202_00585"/>
<dbReference type="EMBL" id="FUXK01000005">
    <property type="protein sequence ID" value="SJZ60522.1"/>
    <property type="molecule type" value="Genomic_DNA"/>
</dbReference>
<keyword evidence="2 3" id="KW-0697">Rotamase</keyword>
<keyword evidence="3 4" id="KW-0413">Isomerase</keyword>
<accession>A0A1T4M0S3</accession>
<reference evidence="7 8" key="1">
    <citation type="submission" date="2017-02" db="EMBL/GenBank/DDBJ databases">
        <authorList>
            <person name="Peterson S.W."/>
        </authorList>
    </citation>
    <scope>NUCLEOTIDE SEQUENCE [LARGE SCALE GENOMIC DNA]</scope>
    <source>
        <strain evidence="7 8">ATCC 43324</strain>
    </source>
</reference>
<comment type="similarity">
    <text evidence="4">Belongs to the FKBP-type PPIase family.</text>
</comment>
<dbReference type="PROSITE" id="PS50059">
    <property type="entry name" value="FKBP_PPIASE"/>
    <property type="match status" value="1"/>
</dbReference>
<dbReference type="Proteomes" id="UP000190065">
    <property type="component" value="Unassembled WGS sequence"/>
</dbReference>
<dbReference type="EC" id="5.2.1.8" evidence="4"/>
<evidence type="ECO:0000313" key="8">
    <source>
        <dbReference type="Proteomes" id="UP000190065"/>
    </source>
</evidence>
<evidence type="ECO:0000259" key="6">
    <source>
        <dbReference type="PROSITE" id="PS50059"/>
    </source>
</evidence>
<dbReference type="RefSeq" id="WP_025071223.1">
    <property type="nucleotide sequence ID" value="NZ_FUXK01000005.1"/>
</dbReference>
<evidence type="ECO:0000256" key="1">
    <source>
        <dbReference type="ARBA" id="ARBA00000971"/>
    </source>
</evidence>
<evidence type="ECO:0000256" key="4">
    <source>
        <dbReference type="RuleBase" id="RU003915"/>
    </source>
</evidence>
<feature type="signal peptide" evidence="5">
    <location>
        <begin position="1"/>
        <end position="22"/>
    </location>
</feature>
<evidence type="ECO:0000256" key="5">
    <source>
        <dbReference type="SAM" id="SignalP"/>
    </source>
</evidence>
<dbReference type="Pfam" id="PF00254">
    <property type="entry name" value="FKBP_C"/>
    <property type="match status" value="1"/>
</dbReference>
<keyword evidence="5" id="KW-0732">Signal</keyword>
<proteinExistence type="inferred from homology"/>
<sequence>MKRIAYFFLPLALALLGLSACKEDDNTVEEFPNWQARNETYFTQAYQQALTASATNPNVKVLHAWSLPASRNQPTDFVVVKVLETGTGTIAPLYTDTAMVHLQGRLIPSTTYTKGKVFVQTWQTETFSPTSNAPQKVSNSQWGVGLGTALMHMHKGDRWQITVPAALTTGIDSRYGIPANSTLVFDVTLAGSYHAGKTSVQLQAKKLIGATE</sequence>
<evidence type="ECO:0000256" key="3">
    <source>
        <dbReference type="PROSITE-ProRule" id="PRU00277"/>
    </source>
</evidence>
<comment type="catalytic activity">
    <reaction evidence="1 3 4">
        <text>[protein]-peptidylproline (omega=180) = [protein]-peptidylproline (omega=0)</text>
        <dbReference type="Rhea" id="RHEA:16237"/>
        <dbReference type="Rhea" id="RHEA-COMP:10747"/>
        <dbReference type="Rhea" id="RHEA-COMP:10748"/>
        <dbReference type="ChEBI" id="CHEBI:83833"/>
        <dbReference type="ChEBI" id="CHEBI:83834"/>
        <dbReference type="EC" id="5.2.1.8"/>
    </reaction>
</comment>
<dbReference type="InterPro" id="IPR001179">
    <property type="entry name" value="PPIase_FKBP_dom"/>
</dbReference>
<evidence type="ECO:0000256" key="2">
    <source>
        <dbReference type="ARBA" id="ARBA00023110"/>
    </source>
</evidence>
<gene>
    <name evidence="7" type="ORF">SAMN02745202_00585</name>
</gene>
<dbReference type="InterPro" id="IPR046357">
    <property type="entry name" value="PPIase_dom_sf"/>
</dbReference>
<organism evidence="7 8">
    <name type="scientific">Segatella oulorum</name>
    <dbReference type="NCBI Taxonomy" id="28136"/>
    <lineage>
        <taxon>Bacteria</taxon>
        <taxon>Pseudomonadati</taxon>
        <taxon>Bacteroidota</taxon>
        <taxon>Bacteroidia</taxon>
        <taxon>Bacteroidales</taxon>
        <taxon>Prevotellaceae</taxon>
        <taxon>Segatella</taxon>
    </lineage>
</organism>
<protein>
    <recommendedName>
        <fullName evidence="4">Peptidyl-prolyl cis-trans isomerase</fullName>
        <ecNumber evidence="4">5.2.1.8</ecNumber>
    </recommendedName>
</protein>
<evidence type="ECO:0000313" key="7">
    <source>
        <dbReference type="EMBL" id="SJZ60522.1"/>
    </source>
</evidence>